<dbReference type="SMART" id="SM00020">
    <property type="entry name" value="Tryp_SPc"/>
    <property type="match status" value="1"/>
</dbReference>
<evidence type="ECO:0000256" key="11">
    <source>
        <dbReference type="ARBA" id="ARBA00022723"/>
    </source>
</evidence>
<dbReference type="InterPro" id="IPR003966">
    <property type="entry name" value="Prothrombin/thrombin"/>
</dbReference>
<sequence>MAPRSSLKTRYQRKCLHAECSTRFLQDWLQDRPSHRLAALGSGVWDRPYRKESSLDRFACSARSEEEQNVAVFQFHGKLHFRVLKVIEPGMELLLGPEEGRKDSSEEGPCSEDAVASLAQENCSVNEKCGTPEKLALQGVDIELEDDGPQPLLGPEEEEEEVVRVPFKRPMQFLSKNKKPEISAVRKKDLTRTLNCTVKRTVPENSGGNESCKLDSNESLPPVGPPKTPQDENCDAVSITQQSTTECRGEVVERTGRPRASSRLAAKPRKVHTLVSRIQKRLQERKLRVLEQQSKERHVSGEGKHETKLEEAATQEKEKEQDALWEEEVSEETRNKTTAENGDNLVPHKEETSPQQQSPSQCKVQPEASHTAARERKYSCDECGKRFLQLCHLKKHKFTHLDYKPYLCTECGKSYSSQESFRAHLLFHKGERPFKCEQCEKAYGTKRDLKEHEILHTGQRPFVCDQCGKAYARRPSLRIHKEIHRMKELNLGNTKTCKCAVCDKELANPGSLRNHMRLHTGEKPFLCPYCGKSFRQQGNLRGHLRIHTGEKPYRCEYCNGYFSQLPELRRHLISHTGEAYLCPICGKALRDRHTLRAHEQLHTGDRPYKCDQCEKAYTLATKLRRHQKSHLEDKPYKCLTCGAGYTMRQSLLRHQSSHKRKEEKLAGELAEALAALESEHPPPSFKDKPEKKPRKPKKKKRRADQTESSSATEEPTVVYVHAFQTMDGASGVGQGTVMISTAAPHENSMAFSAQQVIHSVIGSSSDLPQTVQDQAGGHIQINEDIIEIIISDADNKCVMVGEKSQNNVVILQGDEGINAVAETVEIETVFLDSKTASSVLKRSRRANGYFEETRRGNLERECLEEICSREEAREVFEDNGKTDEFWKRYLACEGNQGSRNQQNLPPLRTCLDGECVMGIGENYRGNISVTESGKDCQYWTSNFPHRITEFNVTEMPEKNLAENYCRNPDSSPKGPWCFTRDPLERREECIVPICGEPLKSAPTASAKPVYDQKDCMHDYGLEYSGTMSVSASNMQCLKWNSPKAIKLSKGKTFSPEVKLVENHCRNPDGDLEGPWCYVDHPNITFDYCNIKLCDDPLDAFEDEDSLSGRTVLQGPRTSFFSLKSFGKGEDGVYMIERISSSFKFSTVFINATSCLKWNSPKAIKLSKGKTFSPEVKLVENHCRNPDGDLEGPWCYVDHPNITFDYCNIKLCDDPLDAFEDEDSLSGRTVLQGPRTSFFSLKSFGKGEDECGVRPKFEQIKVKDQNEQELTDSYAASRIVKGVNAEEGSAPWQVMLYRKAPQELLCGASLISDQWILTAAHCILYPPWDKNFTANDILVRVGKHYRAKFEKQTEKIVALDEIILHPKYNWKENLDRDIALLHLRKPLTFTENIVPICLPTKKVAKTLMFAGFKGRVTGWGNLYETWTSSPQSLPQVLQQIHLPIVQQETCRDSTKIRVTDNMFCAGFSPEDSISGDSCEGDSGGPFVMKVCNFPLFYQLYALDKCCSAENTDTFYNTKSNPEDDRWYQIGIVSWGEGCDRSGKYGFYTHLFRMRKWMLKTIADGETES</sequence>
<dbReference type="PROSITE" id="PS50070">
    <property type="entry name" value="KRINGLE_2"/>
    <property type="match status" value="3"/>
</dbReference>
<dbReference type="FunFam" id="3.30.160.60:FF:000358">
    <property type="entry name" value="zinc finger protein 24"/>
    <property type="match status" value="1"/>
</dbReference>
<dbReference type="InterPro" id="IPR013806">
    <property type="entry name" value="Kringle-like"/>
</dbReference>
<dbReference type="PRINTS" id="PR00001">
    <property type="entry name" value="GLABLOOD"/>
</dbReference>
<evidence type="ECO:0000256" key="26">
    <source>
        <dbReference type="ARBA" id="ARBA00049579"/>
    </source>
</evidence>
<dbReference type="Pfam" id="PF00096">
    <property type="entry name" value="zf-C2H2"/>
    <property type="match status" value="6"/>
</dbReference>
<evidence type="ECO:0000256" key="9">
    <source>
        <dbReference type="ARBA" id="ARBA00022670"/>
    </source>
</evidence>
<dbReference type="InterPro" id="IPR043504">
    <property type="entry name" value="Peptidase_S1_PA_chymotrypsin"/>
</dbReference>
<feature type="domain" description="C2H2-type" evidence="32">
    <location>
        <begin position="608"/>
        <end position="635"/>
    </location>
</feature>
<dbReference type="EC" id="3.4.21.5" evidence="4"/>
<keyword evidence="7" id="KW-0011">Acute phase</keyword>
<dbReference type="InterPro" id="IPR009003">
    <property type="entry name" value="Peptidase_S1_PA"/>
</dbReference>
<evidence type="ECO:0000259" key="34">
    <source>
        <dbReference type="PROSITE" id="PS50998"/>
    </source>
</evidence>
<dbReference type="InterPro" id="IPR018114">
    <property type="entry name" value="TRYPSIN_HIS"/>
</dbReference>
<dbReference type="Gene3D" id="2.40.10.10">
    <property type="entry name" value="Trypsin-like serine proteases"/>
    <property type="match status" value="3"/>
</dbReference>
<keyword evidence="11" id="KW-0479">Metal-binding</keyword>
<keyword evidence="36" id="KW-1185">Reference proteome</keyword>
<keyword evidence="14 29" id="KW-0378">Hydrolase</keyword>
<evidence type="ECO:0000256" key="29">
    <source>
        <dbReference type="RuleBase" id="RU363034"/>
    </source>
</evidence>
<feature type="compositionally biased region" description="Basic and acidic residues" evidence="30">
    <location>
        <begin position="677"/>
        <end position="690"/>
    </location>
</feature>
<dbReference type="FunFam" id="3.30.160.60:FF:001101">
    <property type="entry name" value="Zinc finger protein 408"/>
    <property type="match status" value="1"/>
</dbReference>
<dbReference type="InterPro" id="IPR036236">
    <property type="entry name" value="Znf_C2H2_sf"/>
</dbReference>
<comment type="caution">
    <text evidence="28">Lacks conserved residue(s) required for the propagation of feature annotation.</text>
</comment>
<dbReference type="PROSITE" id="PS50998">
    <property type="entry name" value="GLA_2"/>
    <property type="match status" value="1"/>
</dbReference>
<feature type="domain" description="C2H2-type" evidence="32">
    <location>
        <begin position="462"/>
        <end position="489"/>
    </location>
</feature>
<keyword evidence="24" id="KW-0539">Nucleus</keyword>
<evidence type="ECO:0000256" key="18">
    <source>
        <dbReference type="ARBA" id="ARBA00023015"/>
    </source>
</evidence>
<accession>A0A444UGT7</accession>
<keyword evidence="19" id="KW-0238">DNA-binding</keyword>
<evidence type="ECO:0000256" key="1">
    <source>
        <dbReference type="ARBA" id="ARBA00001621"/>
    </source>
</evidence>
<feature type="domain" description="C2H2-type" evidence="32">
    <location>
        <begin position="378"/>
        <end position="405"/>
    </location>
</feature>
<dbReference type="InterPro" id="IPR001314">
    <property type="entry name" value="Peptidase_S1A"/>
</dbReference>
<keyword evidence="8 28" id="KW-0420">Kringle</keyword>
<dbReference type="InterPro" id="IPR018056">
    <property type="entry name" value="Kringle_CS"/>
</dbReference>
<dbReference type="InterPro" id="IPR000294">
    <property type="entry name" value="GLA_domain"/>
</dbReference>
<dbReference type="FunFam" id="3.30.160.60:FF:001480">
    <property type="entry name" value="Si:cabz01071911.3"/>
    <property type="match status" value="1"/>
</dbReference>
<feature type="domain" description="Kringle" evidence="31">
    <location>
        <begin position="1014"/>
        <end position="1093"/>
    </location>
</feature>
<feature type="compositionally biased region" description="Basic residues" evidence="30">
    <location>
        <begin position="691"/>
        <end position="702"/>
    </location>
</feature>
<keyword evidence="15 29" id="KW-0720">Serine protease</keyword>
<dbReference type="Pfam" id="PF21549">
    <property type="entry name" value="PRDM2_PR"/>
    <property type="match status" value="1"/>
</dbReference>
<evidence type="ECO:0000256" key="30">
    <source>
        <dbReference type="SAM" id="MobiDB-lite"/>
    </source>
</evidence>
<comment type="function">
    <text evidence="26">Thrombin, which cleaves bonds after Arg and Lys, converts fibrinogen to fibrin and activates factors V, VII, VIII, XIII, and, in complex with thrombomodulin, protein C. Functions in blood homeostasis, inflammation and wound healing. Activates coagulation factor XI (F11); activation is promoted by the contact with negatively charged surfaces. Triggers the production of pro-inflammatory cytokines, such as MCP-1/CCL2 and IL8/CXCL8, in endothelial cells.</text>
</comment>
<dbReference type="InterPro" id="IPR038178">
    <property type="entry name" value="Kringle_sf"/>
</dbReference>
<dbReference type="FunFam" id="3.30.160.60:FF:001119">
    <property type="entry name" value="zinc finger protein 408"/>
    <property type="match status" value="1"/>
</dbReference>
<feature type="domain" description="Peptidase S1" evidence="33">
    <location>
        <begin position="1278"/>
        <end position="1561"/>
    </location>
</feature>
<dbReference type="PROSITE" id="PS00021">
    <property type="entry name" value="KRINGLE_1"/>
    <property type="match status" value="1"/>
</dbReference>
<dbReference type="InterPro" id="IPR033116">
    <property type="entry name" value="TRYPSIN_SER"/>
</dbReference>
<dbReference type="InterPro" id="IPR001214">
    <property type="entry name" value="SET_dom"/>
</dbReference>
<dbReference type="PROSITE" id="PS00028">
    <property type="entry name" value="ZINC_FINGER_C2H2_1"/>
    <property type="match status" value="10"/>
</dbReference>
<dbReference type="SUPFAM" id="SSF57440">
    <property type="entry name" value="Kringle-like"/>
    <property type="match status" value="3"/>
</dbReference>
<dbReference type="GO" id="GO:0000981">
    <property type="term" value="F:DNA-binding transcription factor activity, RNA polymerase II-specific"/>
    <property type="evidence" value="ECO:0007669"/>
    <property type="project" value="TreeGrafter"/>
</dbReference>
<dbReference type="SUPFAM" id="SSF50494">
    <property type="entry name" value="Trypsin-like serine proteases"/>
    <property type="match status" value="1"/>
</dbReference>
<dbReference type="Proteomes" id="UP000289886">
    <property type="component" value="Unassembled WGS sequence"/>
</dbReference>
<dbReference type="InterPro" id="IPR001254">
    <property type="entry name" value="Trypsin_dom"/>
</dbReference>
<keyword evidence="13 27" id="KW-0863">Zinc-finger</keyword>
<evidence type="ECO:0000313" key="36">
    <source>
        <dbReference type="Proteomes" id="UP000289886"/>
    </source>
</evidence>
<evidence type="ECO:0000256" key="28">
    <source>
        <dbReference type="PROSITE-ProRule" id="PRU00121"/>
    </source>
</evidence>
<dbReference type="GO" id="GO:0005634">
    <property type="term" value="C:nucleus"/>
    <property type="evidence" value="ECO:0007669"/>
    <property type="project" value="UniProtKB-SubCell"/>
</dbReference>
<evidence type="ECO:0000256" key="20">
    <source>
        <dbReference type="ARBA" id="ARBA00023145"/>
    </source>
</evidence>
<evidence type="ECO:0000256" key="8">
    <source>
        <dbReference type="ARBA" id="ARBA00022572"/>
    </source>
</evidence>
<dbReference type="PROSITE" id="PS00134">
    <property type="entry name" value="TRYPSIN_HIS"/>
    <property type="match status" value="1"/>
</dbReference>
<evidence type="ECO:0000259" key="31">
    <source>
        <dbReference type="PROSITE" id="PS50070"/>
    </source>
</evidence>
<dbReference type="Pfam" id="PF09396">
    <property type="entry name" value="Thrombin_light"/>
    <property type="match status" value="1"/>
</dbReference>
<dbReference type="PANTHER" id="PTHR24381:SF393">
    <property type="entry name" value="CHROMATIN-LINKED ADAPTOR FOR MSL PROTEINS, ISOFORM B"/>
    <property type="match status" value="1"/>
</dbReference>
<dbReference type="GO" id="GO:0005576">
    <property type="term" value="C:extracellular region"/>
    <property type="evidence" value="ECO:0007669"/>
    <property type="project" value="InterPro"/>
</dbReference>
<dbReference type="Pfam" id="PF00051">
    <property type="entry name" value="Kringle"/>
    <property type="match status" value="3"/>
</dbReference>
<evidence type="ECO:0000256" key="3">
    <source>
        <dbReference type="ARBA" id="ARBA00006991"/>
    </source>
</evidence>
<feature type="domain" description="C2H2-type" evidence="32">
    <location>
        <begin position="636"/>
        <end position="663"/>
    </location>
</feature>
<dbReference type="PROSITE" id="PS50157">
    <property type="entry name" value="ZINC_FINGER_C2H2_2"/>
    <property type="match status" value="10"/>
</dbReference>
<dbReference type="EMBL" id="SCEB01214593">
    <property type="protein sequence ID" value="RXM34386.1"/>
    <property type="molecule type" value="Genomic_DNA"/>
</dbReference>
<evidence type="ECO:0000259" key="33">
    <source>
        <dbReference type="PROSITE" id="PS50240"/>
    </source>
</evidence>
<comment type="catalytic activity">
    <reaction evidence="1">
        <text>Selective cleavage of Arg-|-Gly bonds in fibrinogen to form fibrin and release fibrinopeptides A and B.</text>
        <dbReference type="EC" id="3.4.21.5"/>
    </reaction>
</comment>
<dbReference type="PRINTS" id="PR01505">
    <property type="entry name" value="PROTHROMBIN"/>
</dbReference>
<evidence type="ECO:0000256" key="6">
    <source>
        <dbReference type="ARBA" id="ARBA00022479"/>
    </source>
</evidence>
<dbReference type="GO" id="GO:0005509">
    <property type="term" value="F:calcium ion binding"/>
    <property type="evidence" value="ECO:0007669"/>
    <property type="project" value="InterPro"/>
</dbReference>
<dbReference type="InterPro" id="IPR046341">
    <property type="entry name" value="SET_dom_sf"/>
</dbReference>
<gene>
    <name evidence="35" type="ORF">EOD39_1097</name>
</gene>
<dbReference type="InterPro" id="IPR013087">
    <property type="entry name" value="Znf_C2H2_type"/>
</dbReference>
<reference evidence="35 36" key="1">
    <citation type="submission" date="2019-01" db="EMBL/GenBank/DDBJ databases">
        <title>Draft Genome and Complete Hox-Cluster Characterization of the Sterlet Sturgeon (Acipenser ruthenus).</title>
        <authorList>
            <person name="Wei Q."/>
        </authorList>
    </citation>
    <scope>NUCLEOTIDE SEQUENCE [LARGE SCALE GENOMIC DNA]</scope>
    <source>
        <strain evidence="35">WHYD16114868_AA</strain>
        <tissue evidence="35">Blood</tissue>
    </source>
</reference>
<dbReference type="GO" id="GO:0008270">
    <property type="term" value="F:zinc ion binding"/>
    <property type="evidence" value="ECO:0007669"/>
    <property type="project" value="UniProtKB-KW"/>
</dbReference>
<feature type="domain" description="Kringle" evidence="31">
    <location>
        <begin position="1146"/>
        <end position="1211"/>
    </location>
</feature>
<evidence type="ECO:0000256" key="5">
    <source>
        <dbReference type="ARBA" id="ARBA00014840"/>
    </source>
</evidence>
<comment type="similarity">
    <text evidence="3">Belongs to the krueppel C2H2-type zinc-finger protein family.</text>
</comment>
<feature type="domain" description="C2H2-type" evidence="32">
    <location>
        <begin position="406"/>
        <end position="433"/>
    </location>
</feature>
<keyword evidence="16" id="KW-0862">Zinc</keyword>
<dbReference type="FunFam" id="3.30.160.60:FF:001136">
    <property type="entry name" value="Zinc finger protein 408"/>
    <property type="match status" value="1"/>
</dbReference>
<evidence type="ECO:0000259" key="32">
    <source>
        <dbReference type="PROSITE" id="PS50157"/>
    </source>
</evidence>
<evidence type="ECO:0000256" key="12">
    <source>
        <dbReference type="ARBA" id="ARBA00022737"/>
    </source>
</evidence>
<evidence type="ECO:0000256" key="14">
    <source>
        <dbReference type="ARBA" id="ARBA00022801"/>
    </source>
</evidence>
<evidence type="ECO:0000256" key="27">
    <source>
        <dbReference type="PROSITE-ProRule" id="PRU00042"/>
    </source>
</evidence>
<dbReference type="InterPro" id="IPR035972">
    <property type="entry name" value="GLA-like_dom_SF"/>
</dbReference>
<dbReference type="SMART" id="SM00069">
    <property type="entry name" value="GLA"/>
    <property type="match status" value="1"/>
</dbReference>
<dbReference type="Pfam" id="PF00089">
    <property type="entry name" value="Trypsin"/>
    <property type="match status" value="1"/>
</dbReference>
<dbReference type="PROSITE" id="PS50240">
    <property type="entry name" value="TRYPSIN_DOM"/>
    <property type="match status" value="1"/>
</dbReference>
<keyword evidence="18" id="KW-0805">Transcription regulation</keyword>
<evidence type="ECO:0000256" key="21">
    <source>
        <dbReference type="ARBA" id="ARBA00023157"/>
    </source>
</evidence>
<dbReference type="CDD" id="cd00190">
    <property type="entry name" value="Tryp_SPc"/>
    <property type="match status" value="1"/>
</dbReference>
<keyword evidence="21" id="KW-1015">Disulfide bond</keyword>
<feature type="region of interest" description="Disordered" evidence="30">
    <location>
        <begin position="245"/>
        <end position="272"/>
    </location>
</feature>
<feature type="domain" description="C2H2-type" evidence="32">
    <location>
        <begin position="497"/>
        <end position="524"/>
    </location>
</feature>
<dbReference type="PANTHER" id="PTHR24381">
    <property type="entry name" value="ZINC FINGER PROTEIN"/>
    <property type="match status" value="1"/>
</dbReference>
<feature type="region of interest" description="Disordered" evidence="30">
    <location>
        <begin position="675"/>
        <end position="713"/>
    </location>
</feature>
<dbReference type="InterPro" id="IPR037111">
    <property type="entry name" value="Thrombin_light_chain_sf"/>
</dbReference>
<evidence type="ECO:0000256" key="4">
    <source>
        <dbReference type="ARBA" id="ARBA00012174"/>
    </source>
</evidence>
<dbReference type="GO" id="GO:0006953">
    <property type="term" value="P:acute-phase response"/>
    <property type="evidence" value="ECO:0007669"/>
    <property type="project" value="UniProtKB-KW"/>
</dbReference>
<comment type="caution">
    <text evidence="35">The sequence shown here is derived from an EMBL/GenBank/DDBJ whole genome shotgun (WGS) entry which is preliminary data.</text>
</comment>
<evidence type="ECO:0000313" key="35">
    <source>
        <dbReference type="EMBL" id="RXM34386.1"/>
    </source>
</evidence>
<dbReference type="InterPro" id="IPR018992">
    <property type="entry name" value="Thrombin_light_chain"/>
</dbReference>
<keyword evidence="12" id="KW-0677">Repeat</keyword>
<dbReference type="GO" id="GO:0007596">
    <property type="term" value="P:blood coagulation"/>
    <property type="evidence" value="ECO:0007669"/>
    <property type="project" value="InterPro"/>
</dbReference>
<evidence type="ECO:0000256" key="23">
    <source>
        <dbReference type="ARBA" id="ARBA00023180"/>
    </source>
</evidence>
<proteinExistence type="inferred from homology"/>
<dbReference type="InterPro" id="IPR000001">
    <property type="entry name" value="Kringle"/>
</dbReference>
<dbReference type="Gene3D" id="3.30.160.60">
    <property type="entry name" value="Classic Zinc Finger"/>
    <property type="match status" value="10"/>
</dbReference>
<evidence type="ECO:0000256" key="25">
    <source>
        <dbReference type="ARBA" id="ARBA00032835"/>
    </source>
</evidence>
<evidence type="ECO:0000256" key="17">
    <source>
        <dbReference type="ARBA" id="ARBA00022837"/>
    </source>
</evidence>
<feature type="domain" description="Gla" evidence="34">
    <location>
        <begin position="845"/>
        <end position="891"/>
    </location>
</feature>
<feature type="compositionally biased region" description="Basic and acidic residues" evidence="30">
    <location>
        <begin position="247"/>
        <end position="256"/>
    </location>
</feature>
<name>A0A444UGT7_ACIRT</name>
<dbReference type="SMART" id="SM00130">
    <property type="entry name" value="KR"/>
    <property type="match status" value="3"/>
</dbReference>
<dbReference type="FunFam" id="3.30.160.60:FF:000849">
    <property type="entry name" value="Zinc finger protein 408"/>
    <property type="match status" value="2"/>
</dbReference>
<evidence type="ECO:0000256" key="19">
    <source>
        <dbReference type="ARBA" id="ARBA00023125"/>
    </source>
</evidence>
<feature type="domain" description="C2H2-type" evidence="32">
    <location>
        <begin position="525"/>
        <end position="552"/>
    </location>
</feature>
<dbReference type="GO" id="GO:0004252">
    <property type="term" value="F:serine-type endopeptidase activity"/>
    <property type="evidence" value="ECO:0007669"/>
    <property type="project" value="UniProtKB-EC"/>
</dbReference>
<keyword evidence="20" id="KW-0865">Zymogen</keyword>
<dbReference type="Gene3D" id="4.10.140.10">
    <property type="entry name" value="Thrombin light chain domain"/>
    <property type="match status" value="1"/>
</dbReference>
<comment type="subcellular location">
    <subcellularLocation>
        <location evidence="2">Nucleus</location>
    </subcellularLocation>
</comment>
<evidence type="ECO:0000256" key="16">
    <source>
        <dbReference type="ARBA" id="ARBA00022833"/>
    </source>
</evidence>
<feature type="domain" description="C2H2-type" evidence="32">
    <location>
        <begin position="580"/>
        <end position="607"/>
    </location>
</feature>
<dbReference type="GO" id="GO:0000977">
    <property type="term" value="F:RNA polymerase II transcription regulatory region sequence-specific DNA binding"/>
    <property type="evidence" value="ECO:0007669"/>
    <property type="project" value="TreeGrafter"/>
</dbReference>
<dbReference type="PROSITE" id="PS00135">
    <property type="entry name" value="TRYPSIN_SER"/>
    <property type="match status" value="1"/>
</dbReference>
<keyword evidence="9 29" id="KW-0645">Protease</keyword>
<feature type="domain" description="C2H2-type" evidence="32">
    <location>
        <begin position="553"/>
        <end position="580"/>
    </location>
</feature>
<keyword evidence="22" id="KW-0804">Transcription</keyword>
<evidence type="ECO:0000256" key="13">
    <source>
        <dbReference type="ARBA" id="ARBA00022771"/>
    </source>
</evidence>
<dbReference type="SUPFAM" id="SSF57667">
    <property type="entry name" value="beta-beta-alpha zinc fingers"/>
    <property type="match status" value="5"/>
</dbReference>
<keyword evidence="10" id="KW-0165">Cleavage on pair of basic residues</keyword>
<feature type="compositionally biased region" description="Polar residues" evidence="30">
    <location>
        <begin position="200"/>
        <end position="209"/>
    </location>
</feature>
<evidence type="ECO:0000256" key="10">
    <source>
        <dbReference type="ARBA" id="ARBA00022685"/>
    </source>
</evidence>
<dbReference type="Gene3D" id="2.170.270.10">
    <property type="entry name" value="SET domain"/>
    <property type="match status" value="1"/>
</dbReference>
<dbReference type="SMART" id="SM00355">
    <property type="entry name" value="ZnF_C2H2"/>
    <property type="match status" value="10"/>
</dbReference>
<evidence type="ECO:0000256" key="15">
    <source>
        <dbReference type="ARBA" id="ARBA00022825"/>
    </source>
</evidence>
<feature type="region of interest" description="Disordered" evidence="30">
    <location>
        <begin position="200"/>
        <end position="233"/>
    </location>
</feature>
<keyword evidence="17" id="KW-0106">Calcium</keyword>
<evidence type="ECO:0000256" key="22">
    <source>
        <dbReference type="ARBA" id="ARBA00023163"/>
    </source>
</evidence>
<dbReference type="PRINTS" id="PR00722">
    <property type="entry name" value="CHYMOTRYPSIN"/>
</dbReference>
<feature type="compositionally biased region" description="Basic and acidic residues" evidence="30">
    <location>
        <begin position="287"/>
        <end position="322"/>
    </location>
</feature>
<dbReference type="PROSITE" id="PS00011">
    <property type="entry name" value="GLA_1"/>
    <property type="match status" value="1"/>
</dbReference>
<dbReference type="Pfam" id="PF00594">
    <property type="entry name" value="Gla"/>
    <property type="match status" value="1"/>
</dbReference>
<dbReference type="PRINTS" id="PR00018">
    <property type="entry name" value="KRINGLE"/>
</dbReference>
<dbReference type="SUPFAM" id="SSF57630">
    <property type="entry name" value="GLA-domain"/>
    <property type="match status" value="1"/>
</dbReference>
<keyword evidence="6" id="KW-0301">Gamma-carboxyglutamic acid</keyword>
<dbReference type="CDD" id="cd00108">
    <property type="entry name" value="KR"/>
    <property type="match status" value="3"/>
</dbReference>
<feature type="region of interest" description="Disordered" evidence="30">
    <location>
        <begin position="287"/>
        <end position="368"/>
    </location>
</feature>
<protein>
    <recommendedName>
        <fullName evidence="5">Prothrombin</fullName>
        <ecNumber evidence="4">3.4.21.5</ecNumber>
    </recommendedName>
    <alternativeName>
        <fullName evidence="25">Coagulation factor II</fullName>
    </alternativeName>
</protein>
<keyword evidence="23" id="KW-0325">Glycoprotein</keyword>
<evidence type="ECO:0000256" key="2">
    <source>
        <dbReference type="ARBA" id="ARBA00004123"/>
    </source>
</evidence>
<dbReference type="FunFam" id="3.30.160.60:FF:002169">
    <property type="entry name" value="Zgc:174573"/>
    <property type="match status" value="1"/>
</dbReference>
<dbReference type="Gene3D" id="2.40.20.10">
    <property type="entry name" value="Plasminogen Kringle 4"/>
    <property type="match status" value="3"/>
</dbReference>
<evidence type="ECO:0000256" key="7">
    <source>
        <dbReference type="ARBA" id="ARBA00022486"/>
    </source>
</evidence>
<organism evidence="35 36">
    <name type="scientific">Acipenser ruthenus</name>
    <name type="common">Sterlet sturgeon</name>
    <dbReference type="NCBI Taxonomy" id="7906"/>
    <lineage>
        <taxon>Eukaryota</taxon>
        <taxon>Metazoa</taxon>
        <taxon>Chordata</taxon>
        <taxon>Craniata</taxon>
        <taxon>Vertebrata</taxon>
        <taxon>Euteleostomi</taxon>
        <taxon>Actinopterygii</taxon>
        <taxon>Chondrostei</taxon>
        <taxon>Acipenseriformes</taxon>
        <taxon>Acipenseridae</taxon>
        <taxon>Acipenser</taxon>
    </lineage>
</organism>
<feature type="domain" description="C2H2-type" evidence="32">
    <location>
        <begin position="434"/>
        <end position="461"/>
    </location>
</feature>
<dbReference type="GO" id="GO:0006508">
    <property type="term" value="P:proteolysis"/>
    <property type="evidence" value="ECO:0007669"/>
    <property type="project" value="UniProtKB-KW"/>
</dbReference>
<feature type="domain" description="Kringle" evidence="31">
    <location>
        <begin position="914"/>
        <end position="994"/>
    </location>
</feature>
<evidence type="ECO:0000256" key="24">
    <source>
        <dbReference type="ARBA" id="ARBA00023242"/>
    </source>
</evidence>